<accession>A0AAN6DD39</accession>
<reference evidence="2" key="1">
    <citation type="journal article" date="2021" name="G3 (Bethesda)">
        <title>Genomic diversity, chromosomal rearrangements, and interspecies hybridization in the ogataea polymorpha species complex.</title>
        <authorList>
            <person name="Hanson S.J."/>
            <person name="Cinneide E.O."/>
            <person name="Salzberg L.I."/>
            <person name="Wolfe K.H."/>
            <person name="McGowan J."/>
            <person name="Fitzpatrick D.A."/>
            <person name="Matlin K."/>
        </authorList>
    </citation>
    <scope>NUCLEOTIDE SEQUENCE</scope>
    <source>
        <strain evidence="2">61-244</strain>
    </source>
</reference>
<dbReference type="AlphaFoldDB" id="A0AAN6DD39"/>
<feature type="region of interest" description="Disordered" evidence="1">
    <location>
        <begin position="202"/>
        <end position="233"/>
    </location>
</feature>
<sequence>MREILYSSGCSLITIPVVHVLAVCQVPRLVEVVCLAARDDALAPLVLGYALPSVQQHACNHDDPQHNVHEDACRERWVCGVVPPLRRHHGRERVAHVVQVIDDRLLGVATHVRGVQTEVDGVERGYAGTEPAANDNPPAAGEAQPVQHDVARERDKDQQTDDNTPLFRGDLDHGHADPDHHKLHRAGRRAVLHGLELVITEAVDDDGGEPDRTRAHGGDQAKQERRPCDPVGQTLLGLVPVPRFLLSTVSLRQQPVDGNRLFALGQKPSLLRREGHHEVKEHAHHERKSSAHQEADPPHGNAQIALSLGEAVEQEGGQDLCDGVAGDPRGSAQPVLAFLVVGAGDDNKRRRHTPFEKSQKSPNGDKACKCRRRCKAHAHSGPNNNADSRHHFGRKLTEQIHVHDLGGQLGQIEGRRAPAVLGAVQVQVLAQPHNHSIRQRLLVQILRKEHQTHHRQHVGVNLAHHLFLLFLCEVDKVLRDVAGDLDDPNVFFVLFALFHLGEEDLDLGRYI</sequence>
<feature type="region of interest" description="Disordered" evidence="1">
    <location>
        <begin position="276"/>
        <end position="301"/>
    </location>
</feature>
<feature type="compositionally biased region" description="Basic and acidic residues" evidence="1">
    <location>
        <begin position="276"/>
        <end position="297"/>
    </location>
</feature>
<feature type="compositionally biased region" description="Basic and acidic residues" evidence="1">
    <location>
        <begin position="149"/>
        <end position="159"/>
    </location>
</feature>
<feature type="compositionally biased region" description="Basic and acidic residues" evidence="1">
    <location>
        <begin position="209"/>
        <end position="228"/>
    </location>
</feature>
<evidence type="ECO:0000256" key="1">
    <source>
        <dbReference type="SAM" id="MobiDB-lite"/>
    </source>
</evidence>
<evidence type="ECO:0000313" key="2">
    <source>
        <dbReference type="EMBL" id="KAG7816532.1"/>
    </source>
</evidence>
<feature type="compositionally biased region" description="Basic and acidic residues" evidence="1">
    <location>
        <begin position="169"/>
        <end position="180"/>
    </location>
</feature>
<feature type="region of interest" description="Disordered" evidence="1">
    <location>
        <begin position="347"/>
        <end position="367"/>
    </location>
</feature>
<proteinExistence type="predicted"/>
<dbReference type="Proteomes" id="UP001196530">
    <property type="component" value="Unassembled WGS sequence"/>
</dbReference>
<protein>
    <submittedName>
        <fullName evidence="2">Uncharacterized protein</fullName>
    </submittedName>
</protein>
<evidence type="ECO:0000313" key="3">
    <source>
        <dbReference type="Proteomes" id="UP001196530"/>
    </source>
</evidence>
<comment type="caution">
    <text evidence="2">The sequence shown here is derived from an EMBL/GenBank/DDBJ whole genome shotgun (WGS) entry which is preliminary data.</text>
</comment>
<feature type="compositionally biased region" description="Basic and acidic residues" evidence="1">
    <location>
        <begin position="347"/>
        <end position="359"/>
    </location>
</feature>
<gene>
    <name evidence="2" type="ORF">KL928_004574</name>
</gene>
<name>A0AAN6DD39_PICAN</name>
<organism evidence="2 3">
    <name type="scientific">Pichia angusta</name>
    <name type="common">Yeast</name>
    <name type="synonym">Hansenula polymorpha</name>
    <dbReference type="NCBI Taxonomy" id="870730"/>
    <lineage>
        <taxon>Eukaryota</taxon>
        <taxon>Fungi</taxon>
        <taxon>Dikarya</taxon>
        <taxon>Ascomycota</taxon>
        <taxon>Saccharomycotina</taxon>
        <taxon>Pichiomycetes</taxon>
        <taxon>Pichiales</taxon>
        <taxon>Pichiaceae</taxon>
        <taxon>Ogataea</taxon>
    </lineage>
</organism>
<feature type="region of interest" description="Disordered" evidence="1">
    <location>
        <begin position="120"/>
        <end position="183"/>
    </location>
</feature>
<dbReference type="EMBL" id="JAHLUX010000010">
    <property type="protein sequence ID" value="KAG7816532.1"/>
    <property type="molecule type" value="Genomic_DNA"/>
</dbReference>
<dbReference type="RefSeq" id="XP_043058066.1">
    <property type="nucleotide sequence ID" value="XM_043205287.1"/>
</dbReference>
<dbReference type="GeneID" id="66128625"/>